<evidence type="ECO:0000313" key="2">
    <source>
        <dbReference type="EMBL" id="PHT63446.1"/>
    </source>
</evidence>
<name>A0A2G2Y112_CAPAN</name>
<dbReference type="Proteomes" id="UP000222542">
    <property type="component" value="Unassembled WGS sequence"/>
</dbReference>
<feature type="compositionally biased region" description="Basic and acidic residues" evidence="1">
    <location>
        <begin position="70"/>
        <end position="79"/>
    </location>
</feature>
<evidence type="ECO:0000256" key="1">
    <source>
        <dbReference type="SAM" id="MobiDB-lite"/>
    </source>
</evidence>
<proteinExistence type="predicted"/>
<dbReference type="PANTHER" id="PTHR33022">
    <property type="entry name" value="DUF1985 DOMAIN-CONTAINING PROTEIN"/>
    <property type="match status" value="1"/>
</dbReference>
<comment type="caution">
    <text evidence="2">The sequence shown here is derived from an EMBL/GenBank/DDBJ whole genome shotgun (WGS) entry which is preliminary data.</text>
</comment>
<dbReference type="Gramene" id="PHT63446">
    <property type="protein sequence ID" value="PHT63446"/>
    <property type="gene ID" value="T459_32670"/>
</dbReference>
<sequence length="96" mass="11114">MDNPFDVQCVEGIVQQTIGRLNCDLFVAAYAEYLNDRLPVPNDRLDVGLLHKRYVDLLWKYGEEKVQKPYASDIKDPRRPKPNSVATDEEQLVHIE</sequence>
<keyword evidence="3" id="KW-1185">Reference proteome</keyword>
<accession>A0A2G2Y112</accession>
<dbReference type="PANTHER" id="PTHR33022:SF13">
    <property type="entry name" value="UBIQUITIN-LIKE PROTEASE FAMILY PROFILE DOMAIN-CONTAINING PROTEIN"/>
    <property type="match status" value="1"/>
</dbReference>
<reference evidence="2 3" key="1">
    <citation type="journal article" date="2014" name="Nat. Genet.">
        <title>Genome sequence of the hot pepper provides insights into the evolution of pungency in Capsicum species.</title>
        <authorList>
            <person name="Kim S."/>
            <person name="Park M."/>
            <person name="Yeom S.I."/>
            <person name="Kim Y.M."/>
            <person name="Lee J.M."/>
            <person name="Lee H.A."/>
            <person name="Seo E."/>
            <person name="Choi J."/>
            <person name="Cheong K."/>
            <person name="Kim K.T."/>
            <person name="Jung K."/>
            <person name="Lee G.W."/>
            <person name="Oh S.K."/>
            <person name="Bae C."/>
            <person name="Kim S.B."/>
            <person name="Lee H.Y."/>
            <person name="Kim S.Y."/>
            <person name="Kim M.S."/>
            <person name="Kang B.C."/>
            <person name="Jo Y.D."/>
            <person name="Yang H.B."/>
            <person name="Jeong H.J."/>
            <person name="Kang W.H."/>
            <person name="Kwon J.K."/>
            <person name="Shin C."/>
            <person name="Lim J.Y."/>
            <person name="Park J.H."/>
            <person name="Huh J.H."/>
            <person name="Kim J.S."/>
            <person name="Kim B.D."/>
            <person name="Cohen O."/>
            <person name="Paran I."/>
            <person name="Suh M.C."/>
            <person name="Lee S.B."/>
            <person name="Kim Y.K."/>
            <person name="Shin Y."/>
            <person name="Noh S.J."/>
            <person name="Park J."/>
            <person name="Seo Y.S."/>
            <person name="Kwon S.Y."/>
            <person name="Kim H.A."/>
            <person name="Park J.M."/>
            <person name="Kim H.J."/>
            <person name="Choi S.B."/>
            <person name="Bosland P.W."/>
            <person name="Reeves G."/>
            <person name="Jo S.H."/>
            <person name="Lee B.W."/>
            <person name="Cho H.T."/>
            <person name="Choi H.S."/>
            <person name="Lee M.S."/>
            <person name="Yu Y."/>
            <person name="Do Choi Y."/>
            <person name="Park B.S."/>
            <person name="van Deynze A."/>
            <person name="Ashrafi H."/>
            <person name="Hill T."/>
            <person name="Kim W.T."/>
            <person name="Pai H.S."/>
            <person name="Ahn H.K."/>
            <person name="Yeam I."/>
            <person name="Giovannoni J.J."/>
            <person name="Rose J.K."/>
            <person name="Sorensen I."/>
            <person name="Lee S.J."/>
            <person name="Kim R.W."/>
            <person name="Choi I.Y."/>
            <person name="Choi B.S."/>
            <person name="Lim J.S."/>
            <person name="Lee Y.H."/>
            <person name="Choi D."/>
        </authorList>
    </citation>
    <scope>NUCLEOTIDE SEQUENCE [LARGE SCALE GENOMIC DNA]</scope>
    <source>
        <strain evidence="3">cv. CM334</strain>
    </source>
</reference>
<evidence type="ECO:0008006" key="4">
    <source>
        <dbReference type="Google" id="ProtNLM"/>
    </source>
</evidence>
<evidence type="ECO:0000313" key="3">
    <source>
        <dbReference type="Proteomes" id="UP000222542"/>
    </source>
</evidence>
<reference evidence="2 3" key="2">
    <citation type="journal article" date="2017" name="Genome Biol.">
        <title>New reference genome sequences of hot pepper reveal the massive evolution of plant disease-resistance genes by retroduplication.</title>
        <authorList>
            <person name="Kim S."/>
            <person name="Park J."/>
            <person name="Yeom S.I."/>
            <person name="Kim Y.M."/>
            <person name="Seo E."/>
            <person name="Kim K.T."/>
            <person name="Kim M.S."/>
            <person name="Lee J.M."/>
            <person name="Cheong K."/>
            <person name="Shin H.S."/>
            <person name="Kim S.B."/>
            <person name="Han K."/>
            <person name="Lee J."/>
            <person name="Park M."/>
            <person name="Lee H.A."/>
            <person name="Lee H.Y."/>
            <person name="Lee Y."/>
            <person name="Oh S."/>
            <person name="Lee J.H."/>
            <person name="Choi E."/>
            <person name="Choi E."/>
            <person name="Lee S.E."/>
            <person name="Jeon J."/>
            <person name="Kim H."/>
            <person name="Choi G."/>
            <person name="Song H."/>
            <person name="Lee J."/>
            <person name="Lee S.C."/>
            <person name="Kwon J.K."/>
            <person name="Lee H.Y."/>
            <person name="Koo N."/>
            <person name="Hong Y."/>
            <person name="Kim R.W."/>
            <person name="Kang W.H."/>
            <person name="Huh J.H."/>
            <person name="Kang B.C."/>
            <person name="Yang T.J."/>
            <person name="Lee Y.H."/>
            <person name="Bennetzen J.L."/>
            <person name="Choi D."/>
        </authorList>
    </citation>
    <scope>NUCLEOTIDE SEQUENCE [LARGE SCALE GENOMIC DNA]</scope>
    <source>
        <strain evidence="3">cv. CM334</strain>
    </source>
</reference>
<gene>
    <name evidence="2" type="ORF">T459_32670</name>
</gene>
<dbReference type="EMBL" id="AYRZ02000032">
    <property type="protein sequence ID" value="PHT63446.1"/>
    <property type="molecule type" value="Genomic_DNA"/>
</dbReference>
<dbReference type="AlphaFoldDB" id="A0A2G2Y112"/>
<protein>
    <recommendedName>
        <fullName evidence="4">Ubiquitin-like protease family profile domain-containing protein</fullName>
    </recommendedName>
</protein>
<feature type="region of interest" description="Disordered" evidence="1">
    <location>
        <begin position="70"/>
        <end position="96"/>
    </location>
</feature>
<organism evidence="2 3">
    <name type="scientific">Capsicum annuum</name>
    <name type="common">Capsicum pepper</name>
    <dbReference type="NCBI Taxonomy" id="4072"/>
    <lineage>
        <taxon>Eukaryota</taxon>
        <taxon>Viridiplantae</taxon>
        <taxon>Streptophyta</taxon>
        <taxon>Embryophyta</taxon>
        <taxon>Tracheophyta</taxon>
        <taxon>Spermatophyta</taxon>
        <taxon>Magnoliopsida</taxon>
        <taxon>eudicotyledons</taxon>
        <taxon>Gunneridae</taxon>
        <taxon>Pentapetalae</taxon>
        <taxon>asterids</taxon>
        <taxon>lamiids</taxon>
        <taxon>Solanales</taxon>
        <taxon>Solanaceae</taxon>
        <taxon>Solanoideae</taxon>
        <taxon>Capsiceae</taxon>
        <taxon>Capsicum</taxon>
    </lineage>
</organism>